<dbReference type="RefSeq" id="WP_126595459.1">
    <property type="nucleotide sequence ID" value="NZ_BIFQ01000001.1"/>
</dbReference>
<dbReference type="InterPro" id="IPR000182">
    <property type="entry name" value="GNAT_dom"/>
</dbReference>
<sequence length="189" mass="21328">MEIRAARPEDAPQVVPLFIQAMGGIADTLAGSDQPQEVRAFMSDFFQQPANRLSYQNTLVAEENGQIVGSVILYHGRKVAMLDQPIIDRLRALKNDPHITLDKEAEEDEWYIDTLSVAPGYGGRGIGTALLRAAEERARTIEPTRIALLVDSDNQRAYRLYQYLNYQQDAVVHITHHPYLHMTKKLVDV</sequence>
<evidence type="ECO:0000313" key="4">
    <source>
        <dbReference type="EMBL" id="GCE04289.1"/>
    </source>
</evidence>
<name>A0A401ZBR0_9CHLR</name>
<dbReference type="GO" id="GO:0016747">
    <property type="term" value="F:acyltransferase activity, transferring groups other than amino-acyl groups"/>
    <property type="evidence" value="ECO:0007669"/>
    <property type="project" value="InterPro"/>
</dbReference>
<dbReference type="AlphaFoldDB" id="A0A401ZBR0"/>
<reference evidence="5" key="1">
    <citation type="submission" date="2018-12" db="EMBL/GenBank/DDBJ databases">
        <title>Tengunoibacter tsumagoiensis gen. nov., sp. nov., Dictyobacter kobayashii sp. nov., D. alpinus sp. nov., and D. joshuensis sp. nov. and description of Dictyobacteraceae fam. nov. within the order Ktedonobacterales isolated from Tengu-no-mugimeshi.</title>
        <authorList>
            <person name="Wang C.M."/>
            <person name="Zheng Y."/>
            <person name="Sakai Y."/>
            <person name="Toyoda A."/>
            <person name="Minakuchi Y."/>
            <person name="Abe K."/>
            <person name="Yokota A."/>
            <person name="Yabe S."/>
        </authorList>
    </citation>
    <scope>NUCLEOTIDE SEQUENCE [LARGE SCALE GENOMIC DNA]</scope>
    <source>
        <strain evidence="5">S-27</strain>
    </source>
</reference>
<dbReference type="PANTHER" id="PTHR43877">
    <property type="entry name" value="AMINOALKYLPHOSPHONATE N-ACETYLTRANSFERASE-RELATED-RELATED"/>
    <property type="match status" value="1"/>
</dbReference>
<evidence type="ECO:0000313" key="5">
    <source>
        <dbReference type="Proteomes" id="UP000287224"/>
    </source>
</evidence>
<dbReference type="InterPro" id="IPR050832">
    <property type="entry name" value="Bact_Acetyltransf"/>
</dbReference>
<keyword evidence="2" id="KW-0012">Acyltransferase</keyword>
<dbReference type="EMBL" id="BIFQ01000001">
    <property type="protein sequence ID" value="GCE04289.1"/>
    <property type="molecule type" value="Genomic_DNA"/>
</dbReference>
<dbReference type="PROSITE" id="PS51186">
    <property type="entry name" value="GNAT"/>
    <property type="match status" value="1"/>
</dbReference>
<dbReference type="SUPFAM" id="SSF55729">
    <property type="entry name" value="Acyl-CoA N-acyltransferases (Nat)"/>
    <property type="match status" value="1"/>
</dbReference>
<dbReference type="PANTHER" id="PTHR43877:SF2">
    <property type="entry name" value="AMINOALKYLPHOSPHONATE N-ACETYLTRANSFERASE-RELATED"/>
    <property type="match status" value="1"/>
</dbReference>
<proteinExistence type="predicted"/>
<dbReference type="Gene3D" id="3.40.630.30">
    <property type="match status" value="1"/>
</dbReference>
<protein>
    <submittedName>
        <fullName evidence="4">Acetyltransferase</fullName>
    </submittedName>
</protein>
<organism evidence="4 5">
    <name type="scientific">Dictyobacter aurantiacus</name>
    <dbReference type="NCBI Taxonomy" id="1936993"/>
    <lineage>
        <taxon>Bacteria</taxon>
        <taxon>Bacillati</taxon>
        <taxon>Chloroflexota</taxon>
        <taxon>Ktedonobacteria</taxon>
        <taxon>Ktedonobacterales</taxon>
        <taxon>Dictyobacteraceae</taxon>
        <taxon>Dictyobacter</taxon>
    </lineage>
</organism>
<dbReference type="OrthoDB" id="5319888at2"/>
<dbReference type="CDD" id="cd04301">
    <property type="entry name" value="NAT_SF"/>
    <property type="match status" value="1"/>
</dbReference>
<accession>A0A401ZBR0</accession>
<evidence type="ECO:0000256" key="2">
    <source>
        <dbReference type="ARBA" id="ARBA00023315"/>
    </source>
</evidence>
<evidence type="ECO:0000259" key="3">
    <source>
        <dbReference type="PROSITE" id="PS51186"/>
    </source>
</evidence>
<dbReference type="Proteomes" id="UP000287224">
    <property type="component" value="Unassembled WGS sequence"/>
</dbReference>
<comment type="caution">
    <text evidence="4">The sequence shown here is derived from an EMBL/GenBank/DDBJ whole genome shotgun (WGS) entry which is preliminary data.</text>
</comment>
<keyword evidence="5" id="KW-1185">Reference proteome</keyword>
<keyword evidence="1 4" id="KW-0808">Transferase</keyword>
<evidence type="ECO:0000256" key="1">
    <source>
        <dbReference type="ARBA" id="ARBA00022679"/>
    </source>
</evidence>
<feature type="domain" description="N-acetyltransferase" evidence="3">
    <location>
        <begin position="1"/>
        <end position="187"/>
    </location>
</feature>
<dbReference type="Pfam" id="PF00583">
    <property type="entry name" value="Acetyltransf_1"/>
    <property type="match status" value="1"/>
</dbReference>
<dbReference type="InterPro" id="IPR016181">
    <property type="entry name" value="Acyl_CoA_acyltransferase"/>
</dbReference>
<gene>
    <name evidence="4" type="ORF">KDAU_16180</name>
</gene>